<evidence type="ECO:0008006" key="4">
    <source>
        <dbReference type="Google" id="ProtNLM"/>
    </source>
</evidence>
<gene>
    <name evidence="3" type="ORF">V5E97_38580</name>
</gene>
<sequence length="358" mass="39853">MPMTRTLGLSLALVSLIWSLGPGAAWGKPDDPAPQSTKEFEIRDDQAYLGGQPVKLWGIRCNNALMSPAVTERHIRCLDTMTTHGINLISVALQGTNGGFPSVDAGPNGYRSDGTLRPDFAKRLEELIREADKRGMVVAIYLLQPRKDQELRNEAAVKKAVEETGRFLTERRLKNVFVNLMHEFSHLERADHEVLREPDGPAKKAKLTAWFHSTAPEIEAGICPNHKSGSLVDYPGVQIRFFQEEMPIPAHGFVVNAETHDNDEPGNEGIFNAFHLESMRTDWEKYLSLSRGAMIFHSAYGEGVTTATGTGPNPERGGNGSGEKDRGVRFYYDWLRGNVGRWQYPKHVKEDAASRASR</sequence>
<reference evidence="3" key="1">
    <citation type="submission" date="2024-05" db="EMBL/GenBank/DDBJ databases">
        <title>Planctomycetes of the genus Singulisphaera possess chitinolytic capabilities.</title>
        <authorList>
            <person name="Ivanova A."/>
        </authorList>
    </citation>
    <scope>NUCLEOTIDE SEQUENCE</scope>
    <source>
        <strain evidence="3">Ch08T</strain>
    </source>
</reference>
<organism evidence="3">
    <name type="scientific">Singulisphaera sp. Ch08</name>
    <dbReference type="NCBI Taxonomy" id="3120278"/>
    <lineage>
        <taxon>Bacteria</taxon>
        <taxon>Pseudomonadati</taxon>
        <taxon>Planctomycetota</taxon>
        <taxon>Planctomycetia</taxon>
        <taxon>Isosphaerales</taxon>
        <taxon>Isosphaeraceae</taxon>
        <taxon>Singulisphaera</taxon>
    </lineage>
</organism>
<evidence type="ECO:0000313" key="3">
    <source>
        <dbReference type="EMBL" id="XBH04160.1"/>
    </source>
</evidence>
<proteinExistence type="predicted"/>
<dbReference type="Gene3D" id="3.20.20.80">
    <property type="entry name" value="Glycosidases"/>
    <property type="match status" value="1"/>
</dbReference>
<accession>A0AAU7CGG2</accession>
<dbReference type="InterPro" id="IPR017853">
    <property type="entry name" value="GH"/>
</dbReference>
<protein>
    <recommendedName>
        <fullName evidence="4">Glycoside hydrolase family 5 domain-containing protein</fullName>
    </recommendedName>
</protein>
<evidence type="ECO:0000256" key="2">
    <source>
        <dbReference type="SAM" id="SignalP"/>
    </source>
</evidence>
<dbReference type="SUPFAM" id="SSF51445">
    <property type="entry name" value="(Trans)glycosidases"/>
    <property type="match status" value="1"/>
</dbReference>
<evidence type="ECO:0000256" key="1">
    <source>
        <dbReference type="SAM" id="MobiDB-lite"/>
    </source>
</evidence>
<dbReference type="RefSeq" id="WP_406696910.1">
    <property type="nucleotide sequence ID" value="NZ_CP155447.1"/>
</dbReference>
<feature type="signal peptide" evidence="2">
    <location>
        <begin position="1"/>
        <end position="24"/>
    </location>
</feature>
<dbReference type="EMBL" id="CP155447">
    <property type="protein sequence ID" value="XBH04160.1"/>
    <property type="molecule type" value="Genomic_DNA"/>
</dbReference>
<keyword evidence="2" id="KW-0732">Signal</keyword>
<feature type="chain" id="PRO_5043335796" description="Glycoside hydrolase family 5 domain-containing protein" evidence="2">
    <location>
        <begin position="25"/>
        <end position="358"/>
    </location>
</feature>
<dbReference type="AlphaFoldDB" id="A0AAU7CGG2"/>
<feature type="region of interest" description="Disordered" evidence="1">
    <location>
        <begin position="304"/>
        <end position="324"/>
    </location>
</feature>
<name>A0AAU7CGG2_9BACT</name>